<evidence type="ECO:0000313" key="2">
    <source>
        <dbReference type="EMBL" id="KLU66312.1"/>
    </source>
</evidence>
<dbReference type="Proteomes" id="UP000036356">
    <property type="component" value="Unassembled WGS sequence"/>
</dbReference>
<reference evidence="2 3" key="1">
    <citation type="submission" date="2015-06" db="EMBL/GenBank/DDBJ databases">
        <title>Draft genome of the moderately acidophilic sulfate reducer Candidatus Desulfosporosinus acididurans strain M1.</title>
        <authorList>
            <person name="Poehlein A."/>
            <person name="Petzsch P."/>
            <person name="Johnson B.D."/>
            <person name="Schloemann M."/>
            <person name="Daniel R."/>
            <person name="Muehling M."/>
        </authorList>
    </citation>
    <scope>NUCLEOTIDE SEQUENCE [LARGE SCALE GENOMIC DNA]</scope>
    <source>
        <strain evidence="2 3">M1</strain>
    </source>
</reference>
<dbReference type="EMBL" id="LDZY01000005">
    <property type="protein sequence ID" value="KLU66312.1"/>
    <property type="molecule type" value="Genomic_DNA"/>
</dbReference>
<dbReference type="RefSeq" id="WP_047809592.1">
    <property type="nucleotide sequence ID" value="NZ_LDZY01000005.1"/>
</dbReference>
<protein>
    <recommendedName>
        <fullName evidence="1">KTSC domain-containing protein</fullName>
    </recommendedName>
</protein>
<comment type="caution">
    <text evidence="2">The sequence shown here is derived from an EMBL/GenBank/DDBJ whole genome shotgun (WGS) entry which is preliminary data.</text>
</comment>
<feature type="domain" description="KTSC" evidence="1">
    <location>
        <begin position="7"/>
        <end position="64"/>
    </location>
</feature>
<dbReference type="PATRIC" id="fig|476652.3.peg.1768"/>
<dbReference type="STRING" id="476652.DEAC_c17110"/>
<dbReference type="Pfam" id="PF13619">
    <property type="entry name" value="KTSC"/>
    <property type="match status" value="1"/>
</dbReference>
<name>A0A0J1FSP1_9FIRM</name>
<evidence type="ECO:0000313" key="3">
    <source>
        <dbReference type="Proteomes" id="UP000036356"/>
    </source>
</evidence>
<proteinExistence type="predicted"/>
<accession>A0A0J1FSP1</accession>
<dbReference type="InterPro" id="IPR025309">
    <property type="entry name" value="KTSC_dom"/>
</dbReference>
<gene>
    <name evidence="2" type="ORF">DEAC_c17110</name>
</gene>
<sequence length="70" mass="8008">MQRQYVNSTDIRSIGYDTLYTTLEIEFNSGGVYQYTGVSSATYQLLMTASSHGKFFHANIKNKYPTTKIR</sequence>
<organism evidence="2 3">
    <name type="scientific">Desulfosporosinus acididurans</name>
    <dbReference type="NCBI Taxonomy" id="476652"/>
    <lineage>
        <taxon>Bacteria</taxon>
        <taxon>Bacillati</taxon>
        <taxon>Bacillota</taxon>
        <taxon>Clostridia</taxon>
        <taxon>Eubacteriales</taxon>
        <taxon>Desulfitobacteriaceae</taxon>
        <taxon>Desulfosporosinus</taxon>
    </lineage>
</organism>
<evidence type="ECO:0000259" key="1">
    <source>
        <dbReference type="Pfam" id="PF13619"/>
    </source>
</evidence>
<keyword evidence="3" id="KW-1185">Reference proteome</keyword>
<dbReference type="AlphaFoldDB" id="A0A0J1FSP1"/>